<dbReference type="InterPro" id="IPR010239">
    <property type="entry name" value="CHP02001"/>
</dbReference>
<keyword evidence="3" id="KW-1185">Reference proteome</keyword>
<proteinExistence type="predicted"/>
<dbReference type="Proteomes" id="UP000254101">
    <property type="component" value="Unassembled WGS sequence"/>
</dbReference>
<dbReference type="NCBIfam" id="TIGR02001">
    <property type="entry name" value="gcw_chp"/>
    <property type="match status" value="1"/>
</dbReference>
<feature type="chain" id="PRO_5017281655" description="Porin" evidence="1">
    <location>
        <begin position="20"/>
        <end position="252"/>
    </location>
</feature>
<reference evidence="2 3" key="1">
    <citation type="submission" date="2018-07" db="EMBL/GenBank/DDBJ databases">
        <title>Erythrobacter nanhaiensis sp. nov., a novel member of the genus Erythrobacter isolated from the South China Sea.</title>
        <authorList>
            <person name="Chen X."/>
            <person name="Liu J."/>
        </authorList>
    </citation>
    <scope>NUCLEOTIDE SEQUENCE [LARGE SCALE GENOMIC DNA]</scope>
    <source>
        <strain evidence="2 3">S-5</strain>
    </source>
</reference>
<dbReference type="Pfam" id="PF09694">
    <property type="entry name" value="Gcw_chp"/>
    <property type="match status" value="1"/>
</dbReference>
<dbReference type="AlphaFoldDB" id="A0A395LGH6"/>
<evidence type="ECO:0000256" key="1">
    <source>
        <dbReference type="SAM" id="SignalP"/>
    </source>
</evidence>
<feature type="signal peptide" evidence="1">
    <location>
        <begin position="1"/>
        <end position="19"/>
    </location>
</feature>
<sequence length="252" mass="26315">MRMFYLAVLAASFATPVFAQDMQEEAEQTEADAVTVSGGTALVSSYRFRGIDLSDEKVAAQGWVNVTHKSGLYVGTWASSVDGFGELGGSNLELDLYAGYKTALADGVTLDGGLIYYAYPGSTGGNFEFFEPYAKLGLEAGPAALTLGVAYAPAQDAIGNNDNLYISADATLPIEGTPFALDAHVGRSEGKTTLTLGEGYTDWSLGASASWKALTARVAYVDTDISDFSALAAGATPEIVDDTVVFSLTAAF</sequence>
<keyword evidence="1" id="KW-0732">Signal</keyword>
<organism evidence="2 3">
    <name type="scientific">Alteriqipengyuania lutimaris</name>
    <dbReference type="NCBI Taxonomy" id="1538146"/>
    <lineage>
        <taxon>Bacteria</taxon>
        <taxon>Pseudomonadati</taxon>
        <taxon>Pseudomonadota</taxon>
        <taxon>Alphaproteobacteria</taxon>
        <taxon>Sphingomonadales</taxon>
        <taxon>Erythrobacteraceae</taxon>
        <taxon>Alteriqipengyuania</taxon>
    </lineage>
</organism>
<name>A0A395LGH6_9SPHN</name>
<evidence type="ECO:0000313" key="2">
    <source>
        <dbReference type="EMBL" id="RDS75695.1"/>
    </source>
</evidence>
<gene>
    <name evidence="2" type="ORF">DL238_13395</name>
</gene>
<comment type="caution">
    <text evidence="2">The sequence shown here is derived from an EMBL/GenBank/DDBJ whole genome shotgun (WGS) entry which is preliminary data.</text>
</comment>
<evidence type="ECO:0000313" key="3">
    <source>
        <dbReference type="Proteomes" id="UP000254101"/>
    </source>
</evidence>
<dbReference type="RefSeq" id="WP_115492962.1">
    <property type="nucleotide sequence ID" value="NZ_JACHWW010000002.1"/>
</dbReference>
<dbReference type="OrthoDB" id="9793561at2"/>
<protein>
    <recommendedName>
        <fullName evidence="4">Porin</fullName>
    </recommendedName>
</protein>
<dbReference type="EMBL" id="QRBB01000002">
    <property type="protein sequence ID" value="RDS75695.1"/>
    <property type="molecule type" value="Genomic_DNA"/>
</dbReference>
<accession>A0A395LGH6</accession>
<evidence type="ECO:0008006" key="4">
    <source>
        <dbReference type="Google" id="ProtNLM"/>
    </source>
</evidence>